<dbReference type="GO" id="GO:0005886">
    <property type="term" value="C:plasma membrane"/>
    <property type="evidence" value="ECO:0007669"/>
    <property type="project" value="UniProtKB-SubCell"/>
</dbReference>
<keyword evidence="3 6" id="KW-0812">Transmembrane</keyword>
<keyword evidence="4 6" id="KW-1133">Transmembrane helix</keyword>
<protein>
    <recommendedName>
        <fullName evidence="8">Protein TolR</fullName>
    </recommendedName>
</protein>
<evidence type="ECO:0000313" key="7">
    <source>
        <dbReference type="EMBL" id="SVA13002.1"/>
    </source>
</evidence>
<name>A0A381T9Y7_9ZZZZ</name>
<evidence type="ECO:0000256" key="1">
    <source>
        <dbReference type="ARBA" id="ARBA00004162"/>
    </source>
</evidence>
<comment type="subcellular location">
    <subcellularLocation>
        <location evidence="1">Cell membrane</location>
        <topology evidence="1">Single-pass membrane protein</topology>
    </subcellularLocation>
</comment>
<sequence>MNVEQEQAITNSRGARRARTASSLSEINVVPLVDVMLVLLIIFMVTAPMMQRGVDVNLPVSRRAQAINAERVFVTVPLSYRTDGIVQLGEEPVPIDVLHERIRQAMTTQEESEVFLRGDGEITLQELIAVMDKLKEGGVDRVGILSRVPSTS</sequence>
<gene>
    <name evidence="7" type="ORF">METZ01_LOCUS65856</name>
</gene>
<reference evidence="7" key="1">
    <citation type="submission" date="2018-05" db="EMBL/GenBank/DDBJ databases">
        <authorList>
            <person name="Lanie J.A."/>
            <person name="Ng W.-L."/>
            <person name="Kazmierczak K.M."/>
            <person name="Andrzejewski T.M."/>
            <person name="Davidsen T.M."/>
            <person name="Wayne K.J."/>
            <person name="Tettelin H."/>
            <person name="Glass J.I."/>
            <person name="Rusch D."/>
            <person name="Podicherti R."/>
            <person name="Tsui H.-C.T."/>
            <person name="Winkler M.E."/>
        </authorList>
    </citation>
    <scope>NUCLEOTIDE SEQUENCE</scope>
</reference>
<keyword evidence="5 6" id="KW-0472">Membrane</keyword>
<keyword evidence="2" id="KW-1003">Cell membrane</keyword>
<dbReference type="PANTHER" id="PTHR30558:SF7">
    <property type="entry name" value="TOL-PAL SYSTEM PROTEIN TOLR"/>
    <property type="match status" value="1"/>
</dbReference>
<organism evidence="7">
    <name type="scientific">marine metagenome</name>
    <dbReference type="NCBI Taxonomy" id="408172"/>
    <lineage>
        <taxon>unclassified sequences</taxon>
        <taxon>metagenomes</taxon>
        <taxon>ecological metagenomes</taxon>
    </lineage>
</organism>
<evidence type="ECO:0000256" key="3">
    <source>
        <dbReference type="ARBA" id="ARBA00022692"/>
    </source>
</evidence>
<proteinExistence type="predicted"/>
<evidence type="ECO:0000256" key="4">
    <source>
        <dbReference type="ARBA" id="ARBA00022989"/>
    </source>
</evidence>
<evidence type="ECO:0008006" key="8">
    <source>
        <dbReference type="Google" id="ProtNLM"/>
    </source>
</evidence>
<feature type="transmembrane region" description="Helical" evidence="6">
    <location>
        <begin position="29"/>
        <end position="47"/>
    </location>
</feature>
<dbReference type="InterPro" id="IPR003400">
    <property type="entry name" value="ExbD"/>
</dbReference>
<accession>A0A381T9Y7</accession>
<evidence type="ECO:0000256" key="2">
    <source>
        <dbReference type="ARBA" id="ARBA00022475"/>
    </source>
</evidence>
<dbReference type="Pfam" id="PF02472">
    <property type="entry name" value="ExbD"/>
    <property type="match status" value="1"/>
</dbReference>
<evidence type="ECO:0000256" key="5">
    <source>
        <dbReference type="ARBA" id="ARBA00023136"/>
    </source>
</evidence>
<dbReference type="EMBL" id="UINC01004258">
    <property type="protein sequence ID" value="SVA13002.1"/>
    <property type="molecule type" value="Genomic_DNA"/>
</dbReference>
<dbReference type="Gene3D" id="3.30.420.270">
    <property type="match status" value="1"/>
</dbReference>
<dbReference type="PANTHER" id="PTHR30558">
    <property type="entry name" value="EXBD MEMBRANE COMPONENT OF PMF-DRIVEN MACROMOLECULE IMPORT SYSTEM"/>
    <property type="match status" value="1"/>
</dbReference>
<dbReference type="AlphaFoldDB" id="A0A381T9Y7"/>
<dbReference type="GO" id="GO:0022857">
    <property type="term" value="F:transmembrane transporter activity"/>
    <property type="evidence" value="ECO:0007669"/>
    <property type="project" value="InterPro"/>
</dbReference>
<evidence type="ECO:0000256" key="6">
    <source>
        <dbReference type="SAM" id="Phobius"/>
    </source>
</evidence>